<evidence type="ECO:0000256" key="1">
    <source>
        <dbReference type="SAM" id="MobiDB-lite"/>
    </source>
</evidence>
<comment type="caution">
    <text evidence="2">The sequence shown here is derived from an EMBL/GenBank/DDBJ whole genome shotgun (WGS) entry which is preliminary data.</text>
</comment>
<feature type="compositionally biased region" description="Basic and acidic residues" evidence="1">
    <location>
        <begin position="23"/>
        <end position="32"/>
    </location>
</feature>
<dbReference type="EMBL" id="JAHUTI010079786">
    <property type="protein sequence ID" value="MED6257961.1"/>
    <property type="molecule type" value="Genomic_DNA"/>
</dbReference>
<dbReference type="Proteomes" id="UP001345963">
    <property type="component" value="Unassembled WGS sequence"/>
</dbReference>
<keyword evidence="3" id="KW-1185">Reference proteome</keyword>
<protein>
    <submittedName>
        <fullName evidence="2">Uncharacterized protein</fullName>
    </submittedName>
</protein>
<organism evidence="2 3">
    <name type="scientific">Ataeniobius toweri</name>
    <dbReference type="NCBI Taxonomy" id="208326"/>
    <lineage>
        <taxon>Eukaryota</taxon>
        <taxon>Metazoa</taxon>
        <taxon>Chordata</taxon>
        <taxon>Craniata</taxon>
        <taxon>Vertebrata</taxon>
        <taxon>Euteleostomi</taxon>
        <taxon>Actinopterygii</taxon>
        <taxon>Neopterygii</taxon>
        <taxon>Teleostei</taxon>
        <taxon>Neoteleostei</taxon>
        <taxon>Acanthomorphata</taxon>
        <taxon>Ovalentaria</taxon>
        <taxon>Atherinomorphae</taxon>
        <taxon>Cyprinodontiformes</taxon>
        <taxon>Goodeidae</taxon>
        <taxon>Ataeniobius</taxon>
    </lineage>
</organism>
<name>A0ABU7C4X7_9TELE</name>
<gene>
    <name evidence="2" type="ORF">ATANTOWER_001093</name>
</gene>
<accession>A0ABU7C4X7</accession>
<evidence type="ECO:0000313" key="3">
    <source>
        <dbReference type="Proteomes" id="UP001345963"/>
    </source>
</evidence>
<proteinExistence type="predicted"/>
<evidence type="ECO:0000313" key="2">
    <source>
        <dbReference type="EMBL" id="MED6257961.1"/>
    </source>
</evidence>
<sequence>MGSKDESRITLESFASPSQGNVDTHRTEDSERSRKHPWIVPTFSPRNSSWNRALNRQPSGWHGSNIYSRTSCPPQADKCGSRGSWCPSSAVYGREAGYTPWTVSPVHRRAT</sequence>
<feature type="region of interest" description="Disordered" evidence="1">
    <location>
        <begin position="1"/>
        <end position="40"/>
    </location>
</feature>
<reference evidence="2 3" key="1">
    <citation type="submission" date="2021-07" db="EMBL/GenBank/DDBJ databases">
        <authorList>
            <person name="Palmer J.M."/>
        </authorList>
    </citation>
    <scope>NUCLEOTIDE SEQUENCE [LARGE SCALE GENOMIC DNA]</scope>
    <source>
        <strain evidence="2 3">AT_MEX2019</strain>
        <tissue evidence="2">Muscle</tissue>
    </source>
</reference>
<feature type="compositionally biased region" description="Polar residues" evidence="1">
    <location>
        <begin position="13"/>
        <end position="22"/>
    </location>
</feature>